<feature type="region of interest" description="Disordered" evidence="1">
    <location>
        <begin position="760"/>
        <end position="793"/>
    </location>
</feature>
<dbReference type="Proteomes" id="UP000694843">
    <property type="component" value="Unplaced"/>
</dbReference>
<protein>
    <submittedName>
        <fullName evidence="3">Uncharacterized protein LOC108671486 isoform X1</fullName>
    </submittedName>
</protein>
<feature type="compositionally biased region" description="Basic and acidic residues" evidence="1">
    <location>
        <begin position="772"/>
        <end position="793"/>
    </location>
</feature>
<feature type="compositionally biased region" description="Low complexity" evidence="1">
    <location>
        <begin position="424"/>
        <end position="435"/>
    </location>
</feature>
<name>A0A8B7NLJ7_HYAAZ</name>
<dbReference type="GeneID" id="108671486"/>
<evidence type="ECO:0000313" key="2">
    <source>
        <dbReference type="Proteomes" id="UP000694843"/>
    </source>
</evidence>
<evidence type="ECO:0000256" key="1">
    <source>
        <dbReference type="SAM" id="MobiDB-lite"/>
    </source>
</evidence>
<feature type="region of interest" description="Disordered" evidence="1">
    <location>
        <begin position="424"/>
        <end position="448"/>
    </location>
</feature>
<accession>A0A8B7NLJ7</accession>
<feature type="region of interest" description="Disordered" evidence="1">
    <location>
        <begin position="215"/>
        <end position="238"/>
    </location>
</feature>
<dbReference type="AlphaFoldDB" id="A0A8B7NLJ7"/>
<dbReference type="KEGG" id="hazt:108671486"/>
<proteinExistence type="predicted"/>
<feature type="compositionally biased region" description="Polar residues" evidence="1">
    <location>
        <begin position="436"/>
        <end position="446"/>
    </location>
</feature>
<dbReference type="RefSeq" id="XP_018014527.2">
    <property type="nucleotide sequence ID" value="XM_018159038.2"/>
</dbReference>
<reference evidence="3" key="1">
    <citation type="submission" date="2025-08" db="UniProtKB">
        <authorList>
            <consortium name="RefSeq"/>
        </authorList>
    </citation>
    <scope>IDENTIFICATION</scope>
    <source>
        <tissue evidence="3">Whole organism</tissue>
    </source>
</reference>
<dbReference type="OrthoDB" id="6351300at2759"/>
<organism evidence="2 3">
    <name type="scientific">Hyalella azteca</name>
    <name type="common">Amphipod</name>
    <dbReference type="NCBI Taxonomy" id="294128"/>
    <lineage>
        <taxon>Eukaryota</taxon>
        <taxon>Metazoa</taxon>
        <taxon>Ecdysozoa</taxon>
        <taxon>Arthropoda</taxon>
        <taxon>Crustacea</taxon>
        <taxon>Multicrustacea</taxon>
        <taxon>Malacostraca</taxon>
        <taxon>Eumalacostraca</taxon>
        <taxon>Peracarida</taxon>
        <taxon>Amphipoda</taxon>
        <taxon>Senticaudata</taxon>
        <taxon>Talitrida</taxon>
        <taxon>Talitroidea</taxon>
        <taxon>Hyalellidae</taxon>
        <taxon>Hyalella</taxon>
    </lineage>
</organism>
<gene>
    <name evidence="3" type="primary">LOC108671486</name>
</gene>
<sequence length="793" mass="85080">MNHRVMESGSMTSSLPLYLGRSFVCYRDVNKAIDQHRELFGLKLTLKKSVKLENSDLTAEQIKHLNHRLKYGVLDYNCTIDNGRVGRPGNDERCDLSVSLRINSDGTELVVQDTHIHEFNNKKGFGKAVPTPTPNVMAMAPLSSTRSIPKSDSEVLTDLSSSLNPALLAASLAAAAAAAAGPSALSPQACALLNLPNMARVACPVKSNPVTNDFSQPAPSVMSSTPAPKSATLQTLGKSSSTPMMYMSVASPLPGQLLIPSFYSSKSPSGNITFNSTGSRNSPMISNSARTNLISSKPHFMSTSSSNANTTANAHLLLHSNNPTLPGSRPPGQEKLTMKFKKSQFSPNEMVVVGSARDALERQDYQQVDRVTPKTHTKKTPGYGPDTCTGGRIKAVIAHLLEKVNNSNNSLSITQVLSPIASSKPKSQSLLLPKQTKQSNIPTSSAPAILNENPGTVLLAGRLVPAGITLTPASSSAPAAIQTSQVPGKQQTAAPPASYNIKRLQDKIRAEKAEKAAMKVKAKSKQLSYLHSNKPPRSVGRPVGSTNSARVSTKISNYTDEKVAGALISSSSKAALSGTQVNRKMRKCRQRPGPVADGSSVKQQRAQLDNPDKLLPIDTELGENTKQRLAQRALVQLLRTVTRLPMVQFCHAMDTFATLNDALRLKQRVELSLRSPQSEDDGSFTLLGCNVEDDLSISQKRRRMLEQVSFADSDLKGAEGLVPLADTSDDVVVLASSVANKINAQSEVIDLVDDNISKQKLGVNKNYGGENGTDKRKHDAPDESSGNKRSKES</sequence>
<evidence type="ECO:0000313" key="3">
    <source>
        <dbReference type="RefSeq" id="XP_018014527.2"/>
    </source>
</evidence>
<keyword evidence="2" id="KW-1185">Reference proteome</keyword>
<feature type="region of interest" description="Disordered" evidence="1">
    <location>
        <begin position="522"/>
        <end position="550"/>
    </location>
</feature>
<feature type="region of interest" description="Disordered" evidence="1">
    <location>
        <begin position="578"/>
        <end position="606"/>
    </location>
</feature>